<dbReference type="AlphaFoldDB" id="A0A7I7JYH4"/>
<reference evidence="1 2" key="1">
    <citation type="journal article" date="2019" name="Emerg. Microbes Infect.">
        <title>Comprehensive subspecies identification of 175 nontuberculous mycobacteria species based on 7547 genomic profiles.</title>
        <authorList>
            <person name="Matsumoto Y."/>
            <person name="Kinjo T."/>
            <person name="Motooka D."/>
            <person name="Nabeya D."/>
            <person name="Jung N."/>
            <person name="Uechi K."/>
            <person name="Horii T."/>
            <person name="Iida T."/>
            <person name="Fujita J."/>
            <person name="Nakamura S."/>
        </authorList>
    </citation>
    <scope>NUCLEOTIDE SEQUENCE [LARGE SCALE GENOMIC DNA]</scope>
    <source>
        <strain evidence="1 2">JCM 6396</strain>
    </source>
</reference>
<protein>
    <submittedName>
        <fullName evidence="1">Uncharacterized protein</fullName>
    </submittedName>
</protein>
<accession>A0A7I7JYH4</accession>
<sequence>MTTPDPGSLNDAPEADVAEQNIPVDQSADDAEDAGVFTDAERVARDRDWQANEADLLEQSIDVPIDDAEFDR</sequence>
<dbReference type="KEGG" id="mdu:MDUV_12240"/>
<keyword evidence="2" id="KW-1185">Reference proteome</keyword>
<dbReference type="RefSeq" id="WP_098005388.1">
    <property type="nucleotide sequence ID" value="NZ_AP022563.1"/>
</dbReference>
<gene>
    <name evidence="1" type="ORF">MDUV_12240</name>
</gene>
<evidence type="ECO:0000313" key="2">
    <source>
        <dbReference type="Proteomes" id="UP000467006"/>
    </source>
</evidence>
<proteinExistence type="predicted"/>
<name>A0A7I7JYH4_9MYCO</name>
<organism evidence="1 2">
    <name type="scientific">Mycolicibacterium duvalii</name>
    <dbReference type="NCBI Taxonomy" id="39688"/>
    <lineage>
        <taxon>Bacteria</taxon>
        <taxon>Bacillati</taxon>
        <taxon>Actinomycetota</taxon>
        <taxon>Actinomycetes</taxon>
        <taxon>Mycobacteriales</taxon>
        <taxon>Mycobacteriaceae</taxon>
        <taxon>Mycolicibacterium</taxon>
    </lineage>
</organism>
<evidence type="ECO:0000313" key="1">
    <source>
        <dbReference type="EMBL" id="BBX16364.1"/>
    </source>
</evidence>
<dbReference type="EMBL" id="AP022563">
    <property type="protein sequence ID" value="BBX16364.1"/>
    <property type="molecule type" value="Genomic_DNA"/>
</dbReference>
<dbReference type="OrthoDB" id="4631389at2"/>
<dbReference type="Proteomes" id="UP000467006">
    <property type="component" value="Chromosome"/>
</dbReference>